<organism evidence="1 2">
    <name type="scientific">Avena sativa</name>
    <name type="common">Oat</name>
    <dbReference type="NCBI Taxonomy" id="4498"/>
    <lineage>
        <taxon>Eukaryota</taxon>
        <taxon>Viridiplantae</taxon>
        <taxon>Streptophyta</taxon>
        <taxon>Embryophyta</taxon>
        <taxon>Tracheophyta</taxon>
        <taxon>Spermatophyta</taxon>
        <taxon>Magnoliopsida</taxon>
        <taxon>Liliopsida</taxon>
        <taxon>Poales</taxon>
        <taxon>Poaceae</taxon>
        <taxon>BOP clade</taxon>
        <taxon>Pooideae</taxon>
        <taxon>Poodae</taxon>
        <taxon>Poeae</taxon>
        <taxon>Poeae Chloroplast Group 1 (Aveneae type)</taxon>
        <taxon>Aveninae</taxon>
        <taxon>Avena</taxon>
    </lineage>
</organism>
<reference evidence="1" key="1">
    <citation type="submission" date="2021-05" db="EMBL/GenBank/DDBJ databases">
        <authorList>
            <person name="Scholz U."/>
            <person name="Mascher M."/>
            <person name="Fiebig A."/>
        </authorList>
    </citation>
    <scope>NUCLEOTIDE SEQUENCE [LARGE SCALE GENOMIC DNA]</scope>
</reference>
<reference evidence="1" key="2">
    <citation type="submission" date="2025-09" db="UniProtKB">
        <authorList>
            <consortium name="EnsemblPlants"/>
        </authorList>
    </citation>
    <scope>IDENTIFICATION</scope>
</reference>
<accession>A0ACD5WDL5</accession>
<name>A0ACD5WDL5_AVESA</name>
<evidence type="ECO:0000313" key="1">
    <source>
        <dbReference type="EnsemblPlants" id="AVESA.00010b.r2.4AG0618420.1.CDS"/>
    </source>
</evidence>
<evidence type="ECO:0000313" key="2">
    <source>
        <dbReference type="Proteomes" id="UP001732700"/>
    </source>
</evidence>
<keyword evidence="2" id="KW-1185">Reference proteome</keyword>
<sequence length="336" mass="37742">MNCCLRSSRRLVLSCRPSSGAVRALPPQPMMLNTRYYSRLAASERPNIFGSIIPTSLSRHVSWSPAPALRRRYCTSDRGQLPRFDRWYHKPCKVAAAAALASAATAAAVCSRYDREIVPYTNRTHLVFMSPQSEIALWEPISIEEKKLWASQSQIVDPLHPDSVRVRLIADKVLRATYRTLDIESHKDDFKKDAKPQTRHLDGLNWEVILIKDDDANLAIEASPDGKIIVYTRLLDYFNTDAEIAFAIAQVGEIESDLRNRLTSAAASELLSLRVLLQEVQLSGTADHRTMLDGSSFSIRSSYAALSTQLQHHHLAKVWESFVPQKVGILSPPPPW</sequence>
<dbReference type="Proteomes" id="UP001732700">
    <property type="component" value="Chromosome 4A"/>
</dbReference>
<proteinExistence type="predicted"/>
<protein>
    <submittedName>
        <fullName evidence="1">Uncharacterized protein</fullName>
    </submittedName>
</protein>
<dbReference type="EnsemblPlants" id="AVESA.00010b.r2.4AG0618420.1">
    <property type="protein sequence ID" value="AVESA.00010b.r2.4AG0618420.1.CDS"/>
    <property type="gene ID" value="AVESA.00010b.r2.4AG0618420"/>
</dbReference>